<dbReference type="Proteomes" id="UP000291289">
    <property type="component" value="Unassembled WGS sequence"/>
</dbReference>
<keyword evidence="1" id="KW-0805">Transcription regulation</keyword>
<dbReference type="PROSITE" id="PS50932">
    <property type="entry name" value="HTH_LACI_2"/>
    <property type="match status" value="1"/>
</dbReference>
<keyword evidence="3" id="KW-0804">Transcription</keyword>
<dbReference type="SUPFAM" id="SSF53822">
    <property type="entry name" value="Periplasmic binding protein-like I"/>
    <property type="match status" value="1"/>
</dbReference>
<feature type="domain" description="HTH lacI-type" evidence="4">
    <location>
        <begin position="10"/>
        <end position="64"/>
    </location>
</feature>
<dbReference type="CDD" id="cd01392">
    <property type="entry name" value="HTH_LacI"/>
    <property type="match status" value="1"/>
</dbReference>
<dbReference type="InterPro" id="IPR010982">
    <property type="entry name" value="Lambda_DNA-bd_dom_sf"/>
</dbReference>
<dbReference type="GO" id="GO:0000976">
    <property type="term" value="F:transcription cis-regulatory region binding"/>
    <property type="evidence" value="ECO:0007669"/>
    <property type="project" value="TreeGrafter"/>
</dbReference>
<dbReference type="RefSeq" id="WP_131284906.1">
    <property type="nucleotide sequence ID" value="NZ_RXLP01000026.1"/>
</dbReference>
<dbReference type="PANTHER" id="PTHR30146">
    <property type="entry name" value="LACI-RELATED TRANSCRIPTIONAL REPRESSOR"/>
    <property type="match status" value="1"/>
</dbReference>
<name>A0A4R0QUI2_9BIFI</name>
<dbReference type="OrthoDB" id="3467214at2"/>
<dbReference type="CDD" id="cd06288">
    <property type="entry name" value="PBP1_sucrose_transcription_regulator"/>
    <property type="match status" value="1"/>
</dbReference>
<dbReference type="AlphaFoldDB" id="A0A4R0QUI2"/>
<dbReference type="Gene3D" id="3.40.50.2300">
    <property type="match status" value="2"/>
</dbReference>
<dbReference type="InterPro" id="IPR046335">
    <property type="entry name" value="LacI/GalR-like_sensor"/>
</dbReference>
<dbReference type="Pfam" id="PF13377">
    <property type="entry name" value="Peripla_BP_3"/>
    <property type="match status" value="1"/>
</dbReference>
<keyword evidence="2" id="KW-0238">DNA-binding</keyword>
<dbReference type="PROSITE" id="PS00356">
    <property type="entry name" value="HTH_LACI_1"/>
    <property type="match status" value="1"/>
</dbReference>
<dbReference type="GO" id="GO:0003700">
    <property type="term" value="F:DNA-binding transcription factor activity"/>
    <property type="evidence" value="ECO:0007669"/>
    <property type="project" value="TreeGrafter"/>
</dbReference>
<dbReference type="PANTHER" id="PTHR30146:SF109">
    <property type="entry name" value="HTH-TYPE TRANSCRIPTIONAL REGULATOR GALS"/>
    <property type="match status" value="1"/>
</dbReference>
<evidence type="ECO:0000259" key="4">
    <source>
        <dbReference type="PROSITE" id="PS50932"/>
    </source>
</evidence>
<reference evidence="5 6" key="1">
    <citation type="submission" date="2018-12" db="EMBL/GenBank/DDBJ databases">
        <title>Alloscrdovia theropitheci sp. nov: a novel taxon from the feces of the bleeding-herat monkey (Theropithecus geleda).</title>
        <authorList>
            <person name="Modesto M."/>
        </authorList>
    </citation>
    <scope>NUCLEOTIDE SEQUENCE [LARGE SCALE GENOMIC DNA]</scope>
    <source>
        <strain evidence="5 6">GLDI4/2</strain>
    </source>
</reference>
<gene>
    <name evidence="5" type="ORF">EJ419_06700</name>
</gene>
<accession>A0A4R0QUI2</accession>
<protein>
    <submittedName>
        <fullName evidence="5">LacI family transcriptional regulator</fullName>
    </submittedName>
</protein>
<keyword evidence="6" id="KW-1185">Reference proteome</keyword>
<proteinExistence type="predicted"/>
<dbReference type="InterPro" id="IPR000843">
    <property type="entry name" value="HTH_LacI"/>
</dbReference>
<dbReference type="SMART" id="SM00354">
    <property type="entry name" value="HTH_LACI"/>
    <property type="match status" value="1"/>
</dbReference>
<evidence type="ECO:0000256" key="3">
    <source>
        <dbReference type="ARBA" id="ARBA00023163"/>
    </source>
</evidence>
<evidence type="ECO:0000313" key="5">
    <source>
        <dbReference type="EMBL" id="TCD53657.1"/>
    </source>
</evidence>
<dbReference type="EMBL" id="RXLP01000026">
    <property type="protein sequence ID" value="TCD53657.1"/>
    <property type="molecule type" value="Genomic_DNA"/>
</dbReference>
<evidence type="ECO:0000313" key="6">
    <source>
        <dbReference type="Proteomes" id="UP000291289"/>
    </source>
</evidence>
<dbReference type="InterPro" id="IPR028082">
    <property type="entry name" value="Peripla_BP_I"/>
</dbReference>
<dbReference type="Pfam" id="PF00356">
    <property type="entry name" value="LacI"/>
    <property type="match status" value="1"/>
</dbReference>
<evidence type="ECO:0000256" key="2">
    <source>
        <dbReference type="ARBA" id="ARBA00023125"/>
    </source>
</evidence>
<organism evidence="5 6">
    <name type="scientific">Alloscardovia theropitheci</name>
    <dbReference type="NCBI Taxonomy" id="2496842"/>
    <lineage>
        <taxon>Bacteria</taxon>
        <taxon>Bacillati</taxon>
        <taxon>Actinomycetota</taxon>
        <taxon>Actinomycetes</taxon>
        <taxon>Bifidobacteriales</taxon>
        <taxon>Bifidobacteriaceae</taxon>
        <taxon>Alloscardovia</taxon>
    </lineage>
</organism>
<evidence type="ECO:0000256" key="1">
    <source>
        <dbReference type="ARBA" id="ARBA00023015"/>
    </source>
</evidence>
<sequence length="339" mass="36805">MEYPDTNHSSRLEDVAQLAQVSIATASKALSGRPRVSEKTRQRVFDAARQLNYSPNKLAQSLVQGRSGTIGLITSDLQGRFSTPILIGAENEFRSHSAMVVLANARGESTLERDHVDRLLSLKVDGLLIVQSKTNARPSLGHDFGVPLVYVYGPSSDPRDCSVVCDNVAAGRIAIEHLISCGKRKIAIIAGDETYTAAHDRLTGARNALHSANLEVAGPIRFGHWDEDWGRAATRLLLNQGVEFDAVACQSDQLARGCIDALKERGLQIPTDVAVIGHDDWTVLTTSSRPPLSSIDNNSENLGRIAARALMDAIENHPHHGVEYVPCRLIARDSTLPLD</sequence>
<dbReference type="SUPFAM" id="SSF47413">
    <property type="entry name" value="lambda repressor-like DNA-binding domains"/>
    <property type="match status" value="1"/>
</dbReference>
<dbReference type="Gene3D" id="1.10.260.40">
    <property type="entry name" value="lambda repressor-like DNA-binding domains"/>
    <property type="match status" value="1"/>
</dbReference>
<comment type="caution">
    <text evidence="5">The sequence shown here is derived from an EMBL/GenBank/DDBJ whole genome shotgun (WGS) entry which is preliminary data.</text>
</comment>